<dbReference type="Proteomes" id="UP000505377">
    <property type="component" value="Chromosome"/>
</dbReference>
<keyword evidence="1" id="KW-1133">Transmembrane helix</keyword>
<name>A0A6M6JD95_9PSEU</name>
<reference evidence="3 4" key="1">
    <citation type="submission" date="2020-05" db="EMBL/GenBank/DDBJ databases">
        <authorList>
            <person name="Mo P."/>
        </authorList>
    </citation>
    <scope>NUCLEOTIDE SEQUENCE [LARGE SCALE GENOMIC DNA]</scope>
    <source>
        <strain evidence="3 4">Gen01</strain>
    </source>
</reference>
<evidence type="ECO:0000313" key="4">
    <source>
        <dbReference type="Proteomes" id="UP000505377"/>
    </source>
</evidence>
<evidence type="ECO:0000256" key="1">
    <source>
        <dbReference type="SAM" id="Phobius"/>
    </source>
</evidence>
<feature type="domain" description="Putative zinc-finger" evidence="2">
    <location>
        <begin position="22"/>
        <end position="51"/>
    </location>
</feature>
<dbReference type="KEGG" id="pbro:HOP40_03100"/>
<keyword evidence="4" id="KW-1185">Reference proteome</keyword>
<proteinExistence type="predicted"/>
<protein>
    <recommendedName>
        <fullName evidence="2">Putative zinc-finger domain-containing protein</fullName>
    </recommendedName>
</protein>
<keyword evidence="1" id="KW-0472">Membrane</keyword>
<evidence type="ECO:0000313" key="3">
    <source>
        <dbReference type="EMBL" id="QJY44945.1"/>
    </source>
</evidence>
<dbReference type="EMBL" id="CP053564">
    <property type="protein sequence ID" value="QJY44945.1"/>
    <property type="molecule type" value="Genomic_DNA"/>
</dbReference>
<dbReference type="RefSeq" id="WP_172154449.1">
    <property type="nucleotide sequence ID" value="NZ_CP053564.1"/>
</dbReference>
<accession>A0A6M6JD95</accession>
<evidence type="ECO:0000259" key="2">
    <source>
        <dbReference type="Pfam" id="PF13490"/>
    </source>
</evidence>
<dbReference type="Pfam" id="PF13490">
    <property type="entry name" value="zf-HC2"/>
    <property type="match status" value="1"/>
</dbReference>
<dbReference type="AlphaFoldDB" id="A0A6M6JD95"/>
<sequence>MSERRLFTVSAPDWGQTHLTSDAVVAFVDDELARRPHARASAHVDACPDCAAEVVAQRQARTALRGASCPSLPSSLLMSLRSIPQDTELPAPPAGLAVTAEGQLVSVLRTEPAPAAPASAPATGVDHGRRPPASRRMRFGTGAAVSGLAIGALALGAATLPASVPAPSADRGVLGGSLLNPSGAVPARLGLDAQTSPADDARLGGLGRLPRAFLRHGVR</sequence>
<feature type="transmembrane region" description="Helical" evidence="1">
    <location>
        <begin position="139"/>
        <end position="160"/>
    </location>
</feature>
<gene>
    <name evidence="3" type="ORF">HOP40_03100</name>
</gene>
<organism evidence="3 4">
    <name type="scientific">Pseudonocardia broussonetiae</name>
    <dbReference type="NCBI Taxonomy" id="2736640"/>
    <lineage>
        <taxon>Bacteria</taxon>
        <taxon>Bacillati</taxon>
        <taxon>Actinomycetota</taxon>
        <taxon>Actinomycetes</taxon>
        <taxon>Pseudonocardiales</taxon>
        <taxon>Pseudonocardiaceae</taxon>
        <taxon>Pseudonocardia</taxon>
    </lineage>
</organism>
<keyword evidence="1" id="KW-0812">Transmembrane</keyword>
<dbReference type="InterPro" id="IPR027383">
    <property type="entry name" value="Znf_put"/>
</dbReference>